<feature type="domain" description="CCHC-type" evidence="4">
    <location>
        <begin position="475"/>
        <end position="489"/>
    </location>
</feature>
<evidence type="ECO:0000313" key="5">
    <source>
        <dbReference type="EMBL" id="KAJ9541013.1"/>
    </source>
</evidence>
<reference evidence="5" key="1">
    <citation type="submission" date="2023-03" db="EMBL/GenBank/DDBJ databases">
        <title>Chromosome-scale reference genome and RAD-based genetic map of yellow starthistle (Centaurea solstitialis) reveal putative structural variation and QTLs associated with invader traits.</title>
        <authorList>
            <person name="Reatini B."/>
            <person name="Cang F.A."/>
            <person name="Jiang Q."/>
            <person name="Mckibben M.T.W."/>
            <person name="Barker M.S."/>
            <person name="Rieseberg L.H."/>
            <person name="Dlugosch K.M."/>
        </authorList>
    </citation>
    <scope>NUCLEOTIDE SEQUENCE</scope>
    <source>
        <strain evidence="5">CAN-66</strain>
        <tissue evidence="5">Leaf</tissue>
    </source>
</reference>
<dbReference type="InterPro" id="IPR001878">
    <property type="entry name" value="Znf_CCHC"/>
</dbReference>
<keyword evidence="1" id="KW-0863">Zinc-finger</keyword>
<feature type="compositionally biased region" description="Basic residues" evidence="2">
    <location>
        <begin position="69"/>
        <end position="78"/>
    </location>
</feature>
<feature type="region of interest" description="Disordered" evidence="2">
    <location>
        <begin position="436"/>
        <end position="466"/>
    </location>
</feature>
<keyword evidence="1" id="KW-0862">Zinc</keyword>
<dbReference type="EMBL" id="JARYMX010000007">
    <property type="protein sequence ID" value="KAJ9541013.1"/>
    <property type="molecule type" value="Genomic_DNA"/>
</dbReference>
<sequence length="998" mass="114141">MITQTPHELAVRGEHDQTKNAKPDLVSDRLLGKPPLTTPPPPINHHSHHTKPPPPPYPNQTTTTTISKPNHHHRHHTKPPPPPVILRRTTPPKRFRAFEGFDVDCLVRHGGGELGDGDGGARGCGVVRRKITGGGGGLVWWWWGFGLDMVVVVVWCGGVWWFSGGGGVVEGYNMSNLTKLEFAALDVNGKNYMSWTIDVKMHLESMGILDTLKEINSCSSQDRAKANIFLRRHVDDMLKFEYLNTNDPSILWKDLRERFDHQKEVLLPAARDEWNSLRFQDFKKVNDYSSALFRICSQLKFCGQSVTDADMLEKTYSTFHASNITLQQQYRLQKFKRYSELNSFLLVAEQNNELLMKNHQSRPTGSLAFPEANAIEKNGPRNIVHGRGRGRGRGRGHIGQNHFYGRGHIGQNHFYGRHQNFSRGQPLGRGRSYNRGRGRNYNHVPQGNRTQPHNKLKMAKPDAGPSHYENPGDSCYRCGSSDHWSRTCRIPQHLCQLYKESLKGKEKEVNLVDNLQLDNLGVPNTDLNVSDFFNDVRSSRVDNDRRIIGSTNGHPLKEQKIPQTVYVPIAPPQRTKMGPQRRLGIYVGYETSSIIRYLEPLTGDVFTARFADCHFNETMFPALGGEKKIKENDVSWCEPSLSYLDPHTKQCEMEVQKIMHLQEIANQLPDAFTDTKRVTKSYIPAVNAPARVDVPVGQTNDKVTEESKTRLKRGRPLGSKNKNPRKRKGIEIATGEEKSVLEETQNIKLPAEEDMDDINKEVAINYRYMENVWNENKMRNIDDIFSYAVTCDVFGNDDPEPTSVIECQNRQDWVKWKDAIQVELDSLNKRKVFGPIVLTPEAVKPVGNRWVFVRKRNEKNEIMRYKARLVAQGFSQRPGIDYEETYSPVMDAITFRYLISLAVSKNLEMRLMDVVTAYLYGSLDSDIYMKIPEGFKMPEALSTNPREMYSIKLQRSLYGLKQSGRMWYNRLSDYLISKGYTNNCNTPLKRKHEDLPKF</sequence>
<keyword evidence="3" id="KW-0472">Membrane</keyword>
<dbReference type="Pfam" id="PF25597">
    <property type="entry name" value="SH3_retrovirus"/>
    <property type="match status" value="1"/>
</dbReference>
<name>A0AA38SYZ1_9ASTR</name>
<keyword evidence="1" id="KW-0479">Metal-binding</keyword>
<evidence type="ECO:0000256" key="3">
    <source>
        <dbReference type="SAM" id="Phobius"/>
    </source>
</evidence>
<dbReference type="GO" id="GO:0008270">
    <property type="term" value="F:zinc ion binding"/>
    <property type="evidence" value="ECO:0007669"/>
    <property type="project" value="UniProtKB-KW"/>
</dbReference>
<dbReference type="SMART" id="SM00343">
    <property type="entry name" value="ZnF_C2HC"/>
    <property type="match status" value="1"/>
</dbReference>
<dbReference type="PROSITE" id="PS50158">
    <property type="entry name" value="ZF_CCHC"/>
    <property type="match status" value="1"/>
</dbReference>
<dbReference type="Proteomes" id="UP001172457">
    <property type="component" value="Chromosome 7"/>
</dbReference>
<comment type="caution">
    <text evidence="5">The sequence shown here is derived from an EMBL/GenBank/DDBJ whole genome shotgun (WGS) entry which is preliminary data.</text>
</comment>
<feature type="transmembrane region" description="Helical" evidence="3">
    <location>
        <begin position="138"/>
        <end position="162"/>
    </location>
</feature>
<keyword evidence="6" id="KW-1185">Reference proteome</keyword>
<dbReference type="AlphaFoldDB" id="A0AA38SYZ1"/>
<organism evidence="5 6">
    <name type="scientific">Centaurea solstitialis</name>
    <name type="common">yellow star-thistle</name>
    <dbReference type="NCBI Taxonomy" id="347529"/>
    <lineage>
        <taxon>Eukaryota</taxon>
        <taxon>Viridiplantae</taxon>
        <taxon>Streptophyta</taxon>
        <taxon>Embryophyta</taxon>
        <taxon>Tracheophyta</taxon>
        <taxon>Spermatophyta</taxon>
        <taxon>Magnoliopsida</taxon>
        <taxon>eudicotyledons</taxon>
        <taxon>Gunneridae</taxon>
        <taxon>Pentapetalae</taxon>
        <taxon>asterids</taxon>
        <taxon>campanulids</taxon>
        <taxon>Asterales</taxon>
        <taxon>Asteraceae</taxon>
        <taxon>Carduoideae</taxon>
        <taxon>Cardueae</taxon>
        <taxon>Centaureinae</taxon>
        <taxon>Centaurea</taxon>
    </lineage>
</organism>
<feature type="region of interest" description="Disordered" evidence="2">
    <location>
        <begin position="1"/>
        <end position="88"/>
    </location>
</feature>
<evidence type="ECO:0000256" key="2">
    <source>
        <dbReference type="SAM" id="MobiDB-lite"/>
    </source>
</evidence>
<feature type="compositionally biased region" description="Basic and acidic residues" evidence="2">
    <location>
        <begin position="9"/>
        <end position="31"/>
    </location>
</feature>
<dbReference type="GO" id="GO:0003676">
    <property type="term" value="F:nucleic acid binding"/>
    <property type="evidence" value="ECO:0007669"/>
    <property type="project" value="InterPro"/>
</dbReference>
<feature type="region of interest" description="Disordered" evidence="2">
    <location>
        <begin position="700"/>
        <end position="727"/>
    </location>
</feature>
<gene>
    <name evidence="5" type="ORF">OSB04_027519</name>
</gene>
<evidence type="ECO:0000259" key="4">
    <source>
        <dbReference type="PROSITE" id="PS50158"/>
    </source>
</evidence>
<dbReference type="InterPro" id="IPR013103">
    <property type="entry name" value="RVT_2"/>
</dbReference>
<dbReference type="Pfam" id="PF07727">
    <property type="entry name" value="RVT_2"/>
    <property type="match status" value="1"/>
</dbReference>
<keyword evidence="3" id="KW-0812">Transmembrane</keyword>
<keyword evidence="3" id="KW-1133">Transmembrane helix</keyword>
<proteinExistence type="predicted"/>
<accession>A0AA38SYZ1</accession>
<evidence type="ECO:0000256" key="1">
    <source>
        <dbReference type="PROSITE-ProRule" id="PRU00047"/>
    </source>
</evidence>
<protein>
    <recommendedName>
        <fullName evidence="4">CCHC-type domain-containing protein</fullName>
    </recommendedName>
</protein>
<dbReference type="PANTHER" id="PTHR33325">
    <property type="entry name" value="ZINC FINGER, CCHC-TYPE-RELATED"/>
    <property type="match status" value="1"/>
</dbReference>
<dbReference type="InterPro" id="IPR057670">
    <property type="entry name" value="SH3_retrovirus"/>
</dbReference>
<dbReference type="PANTHER" id="PTHR33325:SF12">
    <property type="entry name" value="ZINC FINGER, CCHC-TYPE-RELATED"/>
    <property type="match status" value="1"/>
</dbReference>
<evidence type="ECO:0000313" key="6">
    <source>
        <dbReference type="Proteomes" id="UP001172457"/>
    </source>
</evidence>